<dbReference type="GO" id="GO:0008379">
    <property type="term" value="F:thioredoxin peroxidase activity"/>
    <property type="evidence" value="ECO:0007669"/>
    <property type="project" value="TreeGrafter"/>
</dbReference>
<keyword evidence="6" id="KW-0732">Signal</keyword>
<dbReference type="PANTHER" id="PTHR42801">
    <property type="entry name" value="THIOREDOXIN-DEPENDENT PEROXIDE REDUCTASE"/>
    <property type="match status" value="1"/>
</dbReference>
<dbReference type="Gene3D" id="3.40.30.10">
    <property type="entry name" value="Glutaredoxin"/>
    <property type="match status" value="1"/>
</dbReference>
<evidence type="ECO:0000256" key="5">
    <source>
        <dbReference type="ARBA" id="ARBA00023284"/>
    </source>
</evidence>
<dbReference type="PANTHER" id="PTHR42801:SF23">
    <property type="entry name" value="PEROXIREDOXIN DOT5"/>
    <property type="match status" value="1"/>
</dbReference>
<keyword evidence="2" id="KW-0049">Antioxidant</keyword>
<sequence length="203" mass="22818">MLMIYLLGPLLTRSCLSVTSLKTSKTQPLRMFSNFIKMGHSSSTDALVGKTIPDDVLNEQLLTEKNDHTSLRSILLALPESYKGIVVFLFPAVGTPYCTKQACKFSSSTSEFKRLGYEVFGLTRIPGGSVEDWTKTNRLNYTILLDRTWKLIKYLDCTWMHFLVNRSHVIIGRNAKILALERGVNAETSADRALELVKSLPLN</sequence>
<dbReference type="AlphaFoldDB" id="A0AAD9GAD6"/>
<feature type="domain" description="Alkyl hydroperoxide reductase subunit C/ Thiol specific antioxidant" evidence="7">
    <location>
        <begin position="81"/>
        <end position="177"/>
    </location>
</feature>
<organism evidence="8 9">
    <name type="scientific">Babesia divergens</name>
    <dbReference type="NCBI Taxonomy" id="32595"/>
    <lineage>
        <taxon>Eukaryota</taxon>
        <taxon>Sar</taxon>
        <taxon>Alveolata</taxon>
        <taxon>Apicomplexa</taxon>
        <taxon>Aconoidasida</taxon>
        <taxon>Piroplasmida</taxon>
        <taxon>Babesiidae</taxon>
        <taxon>Babesia</taxon>
    </lineage>
</organism>
<dbReference type="InterPro" id="IPR036249">
    <property type="entry name" value="Thioredoxin-like_sf"/>
</dbReference>
<proteinExistence type="predicted"/>
<reference evidence="8" key="1">
    <citation type="journal article" date="2014" name="Nucleic Acids Res.">
        <title>The evolutionary dynamics of variant antigen genes in Babesia reveal a history of genomic innovation underlying host-parasite interaction.</title>
        <authorList>
            <person name="Jackson A.P."/>
            <person name="Otto T.D."/>
            <person name="Darby A."/>
            <person name="Ramaprasad A."/>
            <person name="Xia D."/>
            <person name="Echaide I.E."/>
            <person name="Farber M."/>
            <person name="Gahlot S."/>
            <person name="Gamble J."/>
            <person name="Gupta D."/>
            <person name="Gupta Y."/>
            <person name="Jackson L."/>
            <person name="Malandrin L."/>
            <person name="Malas T.B."/>
            <person name="Moussa E."/>
            <person name="Nair M."/>
            <person name="Reid A.J."/>
            <person name="Sanders M."/>
            <person name="Sharma J."/>
            <person name="Tracey A."/>
            <person name="Quail M.A."/>
            <person name="Weir W."/>
            <person name="Wastling J.M."/>
            <person name="Hall N."/>
            <person name="Willadsen P."/>
            <person name="Lingelbach K."/>
            <person name="Shiels B."/>
            <person name="Tait A."/>
            <person name="Berriman M."/>
            <person name="Allred D.R."/>
            <person name="Pain A."/>
        </authorList>
    </citation>
    <scope>NUCLEOTIDE SEQUENCE</scope>
    <source>
        <strain evidence="8">1802A</strain>
    </source>
</reference>
<dbReference type="InterPro" id="IPR050924">
    <property type="entry name" value="Peroxiredoxin_BCP/PrxQ"/>
</dbReference>
<keyword evidence="5" id="KW-0676">Redox-active center</keyword>
<comment type="caution">
    <text evidence="8">The sequence shown here is derived from an EMBL/GenBank/DDBJ whole genome shotgun (WGS) entry which is preliminary data.</text>
</comment>
<keyword evidence="4" id="KW-1015">Disulfide bond</keyword>
<dbReference type="EMBL" id="JAHBMH010000062">
    <property type="protein sequence ID" value="KAK1934741.1"/>
    <property type="molecule type" value="Genomic_DNA"/>
</dbReference>
<evidence type="ECO:0000256" key="4">
    <source>
        <dbReference type="ARBA" id="ARBA00023157"/>
    </source>
</evidence>
<dbReference type="Proteomes" id="UP001195914">
    <property type="component" value="Unassembled WGS sequence"/>
</dbReference>
<keyword evidence="3" id="KW-0560">Oxidoreductase</keyword>
<name>A0AAD9GAD6_BABDI</name>
<evidence type="ECO:0000313" key="8">
    <source>
        <dbReference type="EMBL" id="KAK1934741.1"/>
    </source>
</evidence>
<protein>
    <recommendedName>
        <fullName evidence="7">Alkyl hydroperoxide reductase subunit C/ Thiol specific antioxidant domain-containing protein</fullName>
    </recommendedName>
</protein>
<gene>
    <name evidence="8" type="ORF">X943_000700</name>
</gene>
<evidence type="ECO:0000259" key="7">
    <source>
        <dbReference type="Pfam" id="PF00578"/>
    </source>
</evidence>
<feature type="chain" id="PRO_5042274393" description="Alkyl hydroperoxide reductase subunit C/ Thiol specific antioxidant domain-containing protein" evidence="6">
    <location>
        <begin position="18"/>
        <end position="203"/>
    </location>
</feature>
<dbReference type="GO" id="GO:0045454">
    <property type="term" value="P:cell redox homeostasis"/>
    <property type="evidence" value="ECO:0007669"/>
    <property type="project" value="TreeGrafter"/>
</dbReference>
<dbReference type="Pfam" id="PF00578">
    <property type="entry name" value="AhpC-TSA"/>
    <property type="match status" value="1"/>
</dbReference>
<evidence type="ECO:0000256" key="3">
    <source>
        <dbReference type="ARBA" id="ARBA00023002"/>
    </source>
</evidence>
<evidence type="ECO:0000256" key="6">
    <source>
        <dbReference type="SAM" id="SignalP"/>
    </source>
</evidence>
<dbReference type="SUPFAM" id="SSF52833">
    <property type="entry name" value="Thioredoxin-like"/>
    <property type="match status" value="1"/>
</dbReference>
<accession>A0AAD9GAD6</accession>
<dbReference type="InterPro" id="IPR000866">
    <property type="entry name" value="AhpC/TSA"/>
</dbReference>
<evidence type="ECO:0000256" key="1">
    <source>
        <dbReference type="ARBA" id="ARBA00022559"/>
    </source>
</evidence>
<dbReference type="GO" id="GO:0034599">
    <property type="term" value="P:cellular response to oxidative stress"/>
    <property type="evidence" value="ECO:0007669"/>
    <property type="project" value="TreeGrafter"/>
</dbReference>
<keyword evidence="9" id="KW-1185">Reference proteome</keyword>
<keyword evidence="1" id="KW-0575">Peroxidase</keyword>
<evidence type="ECO:0000256" key="2">
    <source>
        <dbReference type="ARBA" id="ARBA00022862"/>
    </source>
</evidence>
<evidence type="ECO:0000313" key="9">
    <source>
        <dbReference type="Proteomes" id="UP001195914"/>
    </source>
</evidence>
<feature type="signal peptide" evidence="6">
    <location>
        <begin position="1"/>
        <end position="17"/>
    </location>
</feature>
<reference evidence="8" key="2">
    <citation type="submission" date="2021-05" db="EMBL/GenBank/DDBJ databases">
        <authorList>
            <person name="Pain A."/>
        </authorList>
    </citation>
    <scope>NUCLEOTIDE SEQUENCE</scope>
    <source>
        <strain evidence="8">1802A</strain>
    </source>
</reference>
<dbReference type="GO" id="GO:0005737">
    <property type="term" value="C:cytoplasm"/>
    <property type="evidence" value="ECO:0007669"/>
    <property type="project" value="TreeGrafter"/>
</dbReference>